<evidence type="ECO:0000313" key="1">
    <source>
        <dbReference type="EMBL" id="MBX61161.1"/>
    </source>
</evidence>
<accession>A0A2P2Q2G3</accession>
<sequence length="31" mass="3667">MSSSHMHWEVGYQMENFMCYVQNSLPNSEVT</sequence>
<name>A0A2P2Q2G3_RHIMU</name>
<protein>
    <submittedName>
        <fullName evidence="1">Uncharacterized protein</fullName>
    </submittedName>
</protein>
<dbReference type="EMBL" id="GGEC01080677">
    <property type="protein sequence ID" value="MBX61161.1"/>
    <property type="molecule type" value="Transcribed_RNA"/>
</dbReference>
<reference evidence="1" key="1">
    <citation type="submission" date="2018-02" db="EMBL/GenBank/DDBJ databases">
        <title>Rhizophora mucronata_Transcriptome.</title>
        <authorList>
            <person name="Meera S.P."/>
            <person name="Sreeshan A."/>
            <person name="Augustine A."/>
        </authorList>
    </citation>
    <scope>NUCLEOTIDE SEQUENCE</scope>
    <source>
        <tissue evidence="1">Leaf</tissue>
    </source>
</reference>
<proteinExistence type="predicted"/>
<dbReference type="AlphaFoldDB" id="A0A2P2Q2G3"/>
<organism evidence="1">
    <name type="scientific">Rhizophora mucronata</name>
    <name type="common">Asiatic mangrove</name>
    <dbReference type="NCBI Taxonomy" id="61149"/>
    <lineage>
        <taxon>Eukaryota</taxon>
        <taxon>Viridiplantae</taxon>
        <taxon>Streptophyta</taxon>
        <taxon>Embryophyta</taxon>
        <taxon>Tracheophyta</taxon>
        <taxon>Spermatophyta</taxon>
        <taxon>Magnoliopsida</taxon>
        <taxon>eudicotyledons</taxon>
        <taxon>Gunneridae</taxon>
        <taxon>Pentapetalae</taxon>
        <taxon>rosids</taxon>
        <taxon>fabids</taxon>
        <taxon>Malpighiales</taxon>
        <taxon>Rhizophoraceae</taxon>
        <taxon>Rhizophora</taxon>
    </lineage>
</organism>